<dbReference type="EMBL" id="KP071921">
    <property type="protein sequence ID" value="AJM71481.1"/>
    <property type="molecule type" value="mRNA"/>
</dbReference>
<dbReference type="InterPro" id="IPR006170">
    <property type="entry name" value="PBP/GOBP"/>
</dbReference>
<keyword evidence="1" id="KW-0732">Signal</keyword>
<dbReference type="Pfam" id="PF01395">
    <property type="entry name" value="PBP_GOBP"/>
    <property type="match status" value="1"/>
</dbReference>
<protein>
    <submittedName>
        <fullName evidence="2">Odorant-binding protein 7 mRNA</fullName>
    </submittedName>
</protein>
<dbReference type="AlphaFoldDB" id="A0A0C5BNG0"/>
<organism evidence="2">
    <name type="scientific">Tenebrio molitor</name>
    <name type="common">Yellow mealworm beetle</name>
    <dbReference type="NCBI Taxonomy" id="7067"/>
    <lineage>
        <taxon>Eukaryota</taxon>
        <taxon>Metazoa</taxon>
        <taxon>Ecdysozoa</taxon>
        <taxon>Arthropoda</taxon>
        <taxon>Hexapoda</taxon>
        <taxon>Insecta</taxon>
        <taxon>Pterygota</taxon>
        <taxon>Neoptera</taxon>
        <taxon>Endopterygota</taxon>
        <taxon>Coleoptera</taxon>
        <taxon>Polyphaga</taxon>
        <taxon>Cucujiformia</taxon>
        <taxon>Tenebrionidae</taxon>
        <taxon>Tenebrio</taxon>
    </lineage>
</organism>
<dbReference type="Gene3D" id="1.10.238.20">
    <property type="entry name" value="Pheromone/general odorant binding protein domain"/>
    <property type="match status" value="1"/>
</dbReference>
<evidence type="ECO:0000256" key="1">
    <source>
        <dbReference type="SAM" id="SignalP"/>
    </source>
</evidence>
<dbReference type="CDD" id="cd23992">
    <property type="entry name" value="PBP_GOBP"/>
    <property type="match status" value="1"/>
</dbReference>
<evidence type="ECO:0000313" key="2">
    <source>
        <dbReference type="EMBL" id="AJM71481.1"/>
    </source>
</evidence>
<dbReference type="SUPFAM" id="SSF47565">
    <property type="entry name" value="Insect pheromone/odorant-binding proteins"/>
    <property type="match status" value="1"/>
</dbReference>
<proteinExistence type="evidence at transcript level"/>
<reference evidence="2" key="1">
    <citation type="journal article" date="2015" name="Comp. Biochem. Physiol. Part D Genomics Proteomics">
        <title>Identification of candidate chemosensory genes in the antennal transcriptome of Tenebrio molitor (Coleoptera: Tenebrionidae).</title>
        <authorList>
            <person name="Liu S."/>
            <person name="Rao X.J."/>
            <person name="Li M.Y."/>
            <person name="Feng M.F."/>
            <person name="He M.Z."/>
            <person name="Li S.G."/>
        </authorList>
    </citation>
    <scope>NUCLEOTIDE SEQUENCE</scope>
    <source>
        <strain evidence="2">AAU-P</strain>
    </source>
</reference>
<dbReference type="GO" id="GO:0005549">
    <property type="term" value="F:odorant binding"/>
    <property type="evidence" value="ECO:0007669"/>
    <property type="project" value="InterPro"/>
</dbReference>
<accession>A0A0C5BNG0</accession>
<sequence>MFSKTLLCVLFVFTGTLGASMKHKEAIAIIENCASKTNVSRGEYERPEIFLYRTPSEAQLCMIKCVMQEMQMIDSNGKLDKEIISQYISAFNSNIQEEIIICADKTEKISECKDMENYRKCLEPFLYV</sequence>
<name>A0A0C5BNG0_TENMO</name>
<feature type="chain" id="PRO_5002175082" evidence="1">
    <location>
        <begin position="19"/>
        <end position="128"/>
    </location>
</feature>
<dbReference type="InterPro" id="IPR036728">
    <property type="entry name" value="PBP_GOBP_sf"/>
</dbReference>
<feature type="signal peptide" evidence="1">
    <location>
        <begin position="1"/>
        <end position="18"/>
    </location>
</feature>